<name>A0A835CAV4_9FABA</name>
<protein>
    <submittedName>
        <fullName evidence="1">Uncharacterized protein</fullName>
    </submittedName>
</protein>
<evidence type="ECO:0000313" key="1">
    <source>
        <dbReference type="EMBL" id="KAF7833567.1"/>
    </source>
</evidence>
<proteinExistence type="predicted"/>
<accession>A0A835CAV4</accession>
<dbReference type="EMBL" id="JAAIUW010000005">
    <property type="protein sequence ID" value="KAF7833567.1"/>
    <property type="molecule type" value="Genomic_DNA"/>
</dbReference>
<sequence length="62" mass="7267">MLLLRLVKVVTLQLLTRLLNQPLYVLYWIWRSRAVGDVSLFWLSKAWKNGALESHSVGDWVI</sequence>
<evidence type="ECO:0000313" key="2">
    <source>
        <dbReference type="Proteomes" id="UP000634136"/>
    </source>
</evidence>
<keyword evidence="2" id="KW-1185">Reference proteome</keyword>
<gene>
    <name evidence="1" type="ORF">G2W53_015900</name>
</gene>
<dbReference type="Proteomes" id="UP000634136">
    <property type="component" value="Unassembled WGS sequence"/>
</dbReference>
<organism evidence="1 2">
    <name type="scientific">Senna tora</name>
    <dbReference type="NCBI Taxonomy" id="362788"/>
    <lineage>
        <taxon>Eukaryota</taxon>
        <taxon>Viridiplantae</taxon>
        <taxon>Streptophyta</taxon>
        <taxon>Embryophyta</taxon>
        <taxon>Tracheophyta</taxon>
        <taxon>Spermatophyta</taxon>
        <taxon>Magnoliopsida</taxon>
        <taxon>eudicotyledons</taxon>
        <taxon>Gunneridae</taxon>
        <taxon>Pentapetalae</taxon>
        <taxon>rosids</taxon>
        <taxon>fabids</taxon>
        <taxon>Fabales</taxon>
        <taxon>Fabaceae</taxon>
        <taxon>Caesalpinioideae</taxon>
        <taxon>Cassia clade</taxon>
        <taxon>Senna</taxon>
    </lineage>
</organism>
<comment type="caution">
    <text evidence="1">The sequence shown here is derived from an EMBL/GenBank/DDBJ whole genome shotgun (WGS) entry which is preliminary data.</text>
</comment>
<dbReference type="AlphaFoldDB" id="A0A835CAV4"/>
<reference evidence="1" key="1">
    <citation type="submission" date="2020-09" db="EMBL/GenBank/DDBJ databases">
        <title>Genome-Enabled Discovery of Anthraquinone Biosynthesis in Senna tora.</title>
        <authorList>
            <person name="Kang S.-H."/>
            <person name="Pandey R.P."/>
            <person name="Lee C.-M."/>
            <person name="Sim J.-S."/>
            <person name="Jeong J.-T."/>
            <person name="Choi B.-S."/>
            <person name="Jung M."/>
            <person name="Ginzburg D."/>
            <person name="Zhao K."/>
            <person name="Won S.Y."/>
            <person name="Oh T.-J."/>
            <person name="Yu Y."/>
            <person name="Kim N.-H."/>
            <person name="Lee O.R."/>
            <person name="Lee T.-H."/>
            <person name="Bashyal P."/>
            <person name="Kim T.-S."/>
            <person name="Lee W.-H."/>
            <person name="Kawkins C."/>
            <person name="Kim C.-K."/>
            <person name="Kim J.S."/>
            <person name="Ahn B.O."/>
            <person name="Rhee S.Y."/>
            <person name="Sohng J.K."/>
        </authorList>
    </citation>
    <scope>NUCLEOTIDE SEQUENCE</scope>
    <source>
        <tissue evidence="1">Leaf</tissue>
    </source>
</reference>